<evidence type="ECO:0000313" key="2">
    <source>
        <dbReference type="EMBL" id="KAK3177206.1"/>
    </source>
</evidence>
<sequence>MSPSPSQEQSDASMPNGTDQHNTNHERIPSPTLTSAQSPSTESIQPQRSTQASSDHSSPQHPSSSVQPPSSKTDASPHRSNNTNIIANRQNGHNDQPSLQQEQNLGDSKDALQAYDWEELEERFHAEMEVCAKREEGIQDEFDELLDTANTHGIRPAQREDLRGEEDAL</sequence>
<feature type="region of interest" description="Disordered" evidence="1">
    <location>
        <begin position="1"/>
        <end position="112"/>
    </location>
</feature>
<name>A0AAE0DNX3_9LECA</name>
<comment type="caution">
    <text evidence="2">The sequence shown here is derived from an EMBL/GenBank/DDBJ whole genome shotgun (WGS) entry which is preliminary data.</text>
</comment>
<keyword evidence="3" id="KW-1185">Reference proteome</keyword>
<gene>
    <name evidence="2" type="ORF">OEA41_008535</name>
</gene>
<feature type="compositionally biased region" description="Polar residues" evidence="1">
    <location>
        <begin position="31"/>
        <end position="52"/>
    </location>
</feature>
<dbReference type="AlphaFoldDB" id="A0AAE0DNX3"/>
<dbReference type="EMBL" id="JASNWA010000004">
    <property type="protein sequence ID" value="KAK3177206.1"/>
    <property type="molecule type" value="Genomic_DNA"/>
</dbReference>
<proteinExistence type="predicted"/>
<organism evidence="2 3">
    <name type="scientific">Lepraria neglecta</name>
    <dbReference type="NCBI Taxonomy" id="209136"/>
    <lineage>
        <taxon>Eukaryota</taxon>
        <taxon>Fungi</taxon>
        <taxon>Dikarya</taxon>
        <taxon>Ascomycota</taxon>
        <taxon>Pezizomycotina</taxon>
        <taxon>Lecanoromycetes</taxon>
        <taxon>OSLEUM clade</taxon>
        <taxon>Lecanoromycetidae</taxon>
        <taxon>Lecanorales</taxon>
        <taxon>Lecanorineae</taxon>
        <taxon>Stereocaulaceae</taxon>
        <taxon>Lepraria</taxon>
    </lineage>
</organism>
<dbReference type="Proteomes" id="UP001276659">
    <property type="component" value="Unassembled WGS sequence"/>
</dbReference>
<feature type="compositionally biased region" description="Basic and acidic residues" evidence="1">
    <location>
        <begin position="157"/>
        <end position="169"/>
    </location>
</feature>
<feature type="region of interest" description="Disordered" evidence="1">
    <location>
        <begin position="150"/>
        <end position="169"/>
    </location>
</feature>
<feature type="compositionally biased region" description="Polar residues" evidence="1">
    <location>
        <begin position="1"/>
        <end position="21"/>
    </location>
</feature>
<feature type="compositionally biased region" description="Low complexity" evidence="1">
    <location>
        <begin position="53"/>
        <end position="71"/>
    </location>
</feature>
<feature type="compositionally biased region" description="Polar residues" evidence="1">
    <location>
        <begin position="72"/>
        <end position="106"/>
    </location>
</feature>
<evidence type="ECO:0000256" key="1">
    <source>
        <dbReference type="SAM" id="MobiDB-lite"/>
    </source>
</evidence>
<protein>
    <submittedName>
        <fullName evidence="2">Uncharacterized protein</fullName>
    </submittedName>
</protein>
<accession>A0AAE0DNX3</accession>
<evidence type="ECO:0000313" key="3">
    <source>
        <dbReference type="Proteomes" id="UP001276659"/>
    </source>
</evidence>
<reference evidence="2" key="1">
    <citation type="submission" date="2022-11" db="EMBL/GenBank/DDBJ databases">
        <title>Chromosomal genome sequence assembly and mating type (MAT) locus characterization of the leprose asexual lichenized fungus Lepraria neglecta (Nyl.) Erichsen.</title>
        <authorList>
            <person name="Allen J.L."/>
            <person name="Pfeffer B."/>
        </authorList>
    </citation>
    <scope>NUCLEOTIDE SEQUENCE</scope>
    <source>
        <strain evidence="2">Allen 5258</strain>
    </source>
</reference>